<evidence type="ECO:0000313" key="1">
    <source>
        <dbReference type="EMBL" id="QLG26181.1"/>
    </source>
</evidence>
<dbReference type="Pfam" id="PF13783">
    <property type="entry name" value="DUF4177"/>
    <property type="match status" value="1"/>
</dbReference>
<dbReference type="OrthoDB" id="209599at2157"/>
<name>A0A7D5JZU0_9EURY</name>
<organism evidence="1 2">
    <name type="scientific">Halorarum halophilum</name>
    <dbReference type="NCBI Taxonomy" id="2743090"/>
    <lineage>
        <taxon>Archaea</taxon>
        <taxon>Methanobacteriati</taxon>
        <taxon>Methanobacteriota</taxon>
        <taxon>Stenosarchaea group</taxon>
        <taxon>Halobacteria</taxon>
        <taxon>Halobacteriales</taxon>
        <taxon>Haloferacaceae</taxon>
        <taxon>Halorarum</taxon>
    </lineage>
</organism>
<proteinExistence type="predicted"/>
<dbReference type="KEGG" id="halg:HUG10_00895"/>
<dbReference type="GeneID" id="56027346"/>
<reference evidence="1 2" key="1">
    <citation type="submission" date="2020-07" db="EMBL/GenBank/DDBJ databases">
        <title>Gai3-2, isolated from salt lake.</title>
        <authorList>
            <person name="Cui H."/>
            <person name="Shi X."/>
        </authorList>
    </citation>
    <scope>NUCLEOTIDE SEQUENCE [LARGE SCALE GENOMIC DNA]</scope>
    <source>
        <strain evidence="1 2">Gai3-2</strain>
    </source>
</reference>
<protein>
    <submittedName>
        <fullName evidence="1">DUF4177 domain-containing protein</fullName>
    </submittedName>
</protein>
<dbReference type="Proteomes" id="UP000509750">
    <property type="component" value="Chromosome"/>
</dbReference>
<sequence length="72" mass="8354">MSSLTDRFGGESSWSGEHEYKVVPAPSSLLWFRIKHDETEQLLNELAHDGWELDEAVVNWWGGADLILRRER</sequence>
<dbReference type="RefSeq" id="WP_179167756.1">
    <property type="nucleotide sequence ID" value="NZ_CP058529.1"/>
</dbReference>
<keyword evidence="2" id="KW-1185">Reference proteome</keyword>
<accession>A0A7D5JZU0</accession>
<dbReference type="InterPro" id="IPR025234">
    <property type="entry name" value="YjzH-like"/>
</dbReference>
<gene>
    <name evidence="1" type="ORF">HUG10_00895</name>
</gene>
<dbReference type="EMBL" id="CP058529">
    <property type="protein sequence ID" value="QLG26181.1"/>
    <property type="molecule type" value="Genomic_DNA"/>
</dbReference>
<evidence type="ECO:0000313" key="2">
    <source>
        <dbReference type="Proteomes" id="UP000509750"/>
    </source>
</evidence>
<dbReference type="AlphaFoldDB" id="A0A7D5JZU0"/>